<comment type="caution">
    <text evidence="11">The sequence shown here is derived from an EMBL/GenBank/DDBJ whole genome shotgun (WGS) entry which is preliminary data.</text>
</comment>
<dbReference type="GO" id="GO:0046872">
    <property type="term" value="F:metal ion binding"/>
    <property type="evidence" value="ECO:0007669"/>
    <property type="project" value="UniProtKB-KW"/>
</dbReference>
<keyword evidence="7" id="KW-0862">Zinc</keyword>
<dbReference type="PANTHER" id="PTHR12589">
    <property type="entry name" value="PYRUVOYL TETRAHYDROBIOPTERIN SYNTHASE"/>
    <property type="match status" value="1"/>
</dbReference>
<name>A0A9D6V2E4_9BACT</name>
<proteinExistence type="inferred from homology"/>
<keyword evidence="8" id="KW-0456">Lyase</keyword>
<dbReference type="PANTHER" id="PTHR12589:SF7">
    <property type="entry name" value="6-PYRUVOYL TETRAHYDROBIOPTERIN SYNTHASE"/>
    <property type="match status" value="1"/>
</dbReference>
<evidence type="ECO:0000256" key="10">
    <source>
        <dbReference type="ARBA" id="ARBA00048807"/>
    </source>
</evidence>
<evidence type="ECO:0000313" key="11">
    <source>
        <dbReference type="EMBL" id="MBI5250836.1"/>
    </source>
</evidence>
<comment type="pathway">
    <text evidence="2">Purine metabolism; 7-cyano-7-deazaguanine biosynthesis.</text>
</comment>
<comment type="catalytic activity">
    <reaction evidence="10">
        <text>7,8-dihydroneopterin 3'-triphosphate + H2O = 6-carboxy-5,6,7,8-tetrahydropterin + triphosphate + acetaldehyde + 2 H(+)</text>
        <dbReference type="Rhea" id="RHEA:27966"/>
        <dbReference type="ChEBI" id="CHEBI:15343"/>
        <dbReference type="ChEBI" id="CHEBI:15377"/>
        <dbReference type="ChEBI" id="CHEBI:15378"/>
        <dbReference type="ChEBI" id="CHEBI:18036"/>
        <dbReference type="ChEBI" id="CHEBI:58462"/>
        <dbReference type="ChEBI" id="CHEBI:61032"/>
        <dbReference type="EC" id="4.1.2.50"/>
    </reaction>
</comment>
<dbReference type="InterPro" id="IPR007115">
    <property type="entry name" value="6-PTP_synth/QueD"/>
</dbReference>
<protein>
    <recommendedName>
        <fullName evidence="5">6-carboxy-5,6,7,8-tetrahydropterin synthase</fullName>
        <ecNumber evidence="4">4.1.2.50</ecNumber>
    </recommendedName>
    <alternativeName>
        <fullName evidence="9">Queuosine biosynthesis protein QueD</fullName>
    </alternativeName>
</protein>
<evidence type="ECO:0000256" key="7">
    <source>
        <dbReference type="ARBA" id="ARBA00022833"/>
    </source>
</evidence>
<evidence type="ECO:0000256" key="1">
    <source>
        <dbReference type="ARBA" id="ARBA00001947"/>
    </source>
</evidence>
<dbReference type="Gene3D" id="3.30.479.10">
    <property type="entry name" value="6-pyruvoyl tetrahydropterin synthase/QueD"/>
    <property type="match status" value="1"/>
</dbReference>
<dbReference type="EMBL" id="JACRDE010000395">
    <property type="protein sequence ID" value="MBI5250836.1"/>
    <property type="molecule type" value="Genomic_DNA"/>
</dbReference>
<evidence type="ECO:0000256" key="2">
    <source>
        <dbReference type="ARBA" id="ARBA00005061"/>
    </source>
</evidence>
<dbReference type="AlphaFoldDB" id="A0A9D6V2E4"/>
<evidence type="ECO:0000256" key="5">
    <source>
        <dbReference type="ARBA" id="ARBA00018141"/>
    </source>
</evidence>
<organism evidence="11 12">
    <name type="scientific">Desulfomonile tiedjei</name>
    <dbReference type="NCBI Taxonomy" id="2358"/>
    <lineage>
        <taxon>Bacteria</taxon>
        <taxon>Pseudomonadati</taxon>
        <taxon>Thermodesulfobacteriota</taxon>
        <taxon>Desulfomonilia</taxon>
        <taxon>Desulfomonilales</taxon>
        <taxon>Desulfomonilaceae</taxon>
        <taxon>Desulfomonile</taxon>
    </lineage>
</organism>
<evidence type="ECO:0000256" key="9">
    <source>
        <dbReference type="ARBA" id="ARBA00031449"/>
    </source>
</evidence>
<dbReference type="GO" id="GO:0070497">
    <property type="term" value="F:6-carboxytetrahydropterin synthase activity"/>
    <property type="evidence" value="ECO:0007669"/>
    <property type="project" value="UniProtKB-EC"/>
</dbReference>
<dbReference type="SUPFAM" id="SSF55620">
    <property type="entry name" value="Tetrahydrobiopterin biosynthesis enzymes-like"/>
    <property type="match status" value="1"/>
</dbReference>
<dbReference type="Proteomes" id="UP000807825">
    <property type="component" value="Unassembled WGS sequence"/>
</dbReference>
<dbReference type="EC" id="4.1.2.50" evidence="4"/>
<comment type="cofactor">
    <cofactor evidence="1">
        <name>Zn(2+)</name>
        <dbReference type="ChEBI" id="CHEBI:29105"/>
    </cofactor>
</comment>
<dbReference type="InterPro" id="IPR038418">
    <property type="entry name" value="6-PTP_synth/QueD_sf"/>
</dbReference>
<keyword evidence="6" id="KW-0479">Metal-binding</keyword>
<comment type="similarity">
    <text evidence="3">Belongs to the PTPS family. QueD subfamily.</text>
</comment>
<accession>A0A9D6V2E4</accession>
<evidence type="ECO:0000256" key="6">
    <source>
        <dbReference type="ARBA" id="ARBA00022723"/>
    </source>
</evidence>
<dbReference type="Pfam" id="PF01242">
    <property type="entry name" value="PTPS"/>
    <property type="match status" value="1"/>
</dbReference>
<evidence type="ECO:0000313" key="12">
    <source>
        <dbReference type="Proteomes" id="UP000807825"/>
    </source>
</evidence>
<evidence type="ECO:0000256" key="4">
    <source>
        <dbReference type="ARBA" id="ARBA00012982"/>
    </source>
</evidence>
<sequence>MNNGSFYTVAVQRDFVAQHFLFGGDWGDENQRHSHHYRVEVLLEGTELDQHGYLVDIVDIETQLDALVAYYRDKTLNELPEFSSLNPSIEHLSRIFCDSFSERISARNINAVTVKIWENEIAWASFRRERP</sequence>
<evidence type="ECO:0000256" key="8">
    <source>
        <dbReference type="ARBA" id="ARBA00023239"/>
    </source>
</evidence>
<reference evidence="11" key="1">
    <citation type="submission" date="2020-07" db="EMBL/GenBank/DDBJ databases">
        <title>Huge and variable diversity of episymbiotic CPR bacteria and DPANN archaea in groundwater ecosystems.</title>
        <authorList>
            <person name="He C.Y."/>
            <person name="Keren R."/>
            <person name="Whittaker M."/>
            <person name="Farag I.F."/>
            <person name="Doudna J."/>
            <person name="Cate J.H.D."/>
            <person name="Banfield J.F."/>
        </authorList>
    </citation>
    <scope>NUCLEOTIDE SEQUENCE</scope>
    <source>
        <strain evidence="11">NC_groundwater_1664_Pr3_B-0.1um_52_9</strain>
    </source>
</reference>
<evidence type="ECO:0000256" key="3">
    <source>
        <dbReference type="ARBA" id="ARBA00008900"/>
    </source>
</evidence>
<gene>
    <name evidence="11" type="ORF">HY912_15210</name>
</gene>